<dbReference type="InterPro" id="IPR017850">
    <property type="entry name" value="Alkaline_phosphatase_core_sf"/>
</dbReference>
<proteinExistence type="inferred from homology"/>
<evidence type="ECO:0000313" key="3">
    <source>
        <dbReference type="EMBL" id="AWB68935.1"/>
    </source>
</evidence>
<dbReference type="EMBL" id="CP026604">
    <property type="protein sequence ID" value="AWB68935.1"/>
    <property type="molecule type" value="Genomic_DNA"/>
</dbReference>
<sequence length="615" mass="69208">MLAFSGPSHAAAAKPISKPNIILITSDDMGYDDLSLHGNPIIETPRLDSLAAQSLQFSDFNVSPVCATTRAALLTGRHYYKTGVSGVHGGRDYMRLDEVTIADVLANNGYKTGTWGKWHLGKTPGYCPWDRGFDEAYYSALYVHKNAYGYQPNQQGKVEKHKSQQWVSELITDKAINFIERNKQQPFFAYLSYLAPHEPWLAPKQYVDKYKAKGQREAIANLYGMIEEMDFHIGRLIDYLDESGLSNNTMVIFMSDNGPWFGSSNYGAMTTKEWQQRNPNDWHGMKGRNWQNGIKSPLFVRWPSKVKPKTVNAYVNVTDIFPTLVDVTGSKLETNHLPLDGESFSSTLLTGQAFKRKIPQLVGSHDVMSDKKHFNQWTPIDSVARDNMHYEKQMFALRDSRYKLIKRPVLDEPHYPKPTQGYLLFDMQNDPQESKNLVTTKPKIAKRMQAQMQQAYQNIFAANGSFDTPIYPVNAEYGVVNAFGPSRTGGNVKSQAHQLGGFKAKGDFAEYKIDIEQAGKYRIELDKLSHAGAGFNFKMTAYVLGKQVDSFTTQLSEYALAPIGQLDLPKGKVTLKFSMLSNDTMATWQSLNSLRRFYLIAAASSLTPADIVIPN</sequence>
<dbReference type="AlphaFoldDB" id="A0A2S0VXN0"/>
<dbReference type="Pfam" id="PF00884">
    <property type="entry name" value="Sulfatase"/>
    <property type="match status" value="1"/>
</dbReference>
<dbReference type="OrthoDB" id="9760224at2"/>
<organism evidence="3 4">
    <name type="scientific">Saccharobesus litoralis</name>
    <dbReference type="NCBI Taxonomy" id="2172099"/>
    <lineage>
        <taxon>Bacteria</taxon>
        <taxon>Pseudomonadati</taxon>
        <taxon>Pseudomonadota</taxon>
        <taxon>Gammaproteobacteria</taxon>
        <taxon>Alteromonadales</taxon>
        <taxon>Alteromonadaceae</taxon>
        <taxon>Saccharobesus</taxon>
    </lineage>
</organism>
<dbReference type="SUPFAM" id="SSF53649">
    <property type="entry name" value="Alkaline phosphatase-like"/>
    <property type="match status" value="1"/>
</dbReference>
<reference evidence="3 4" key="1">
    <citation type="submission" date="2018-01" db="EMBL/GenBank/DDBJ databases">
        <title>Genome sequence of a Cantenovulum-like bacteria.</title>
        <authorList>
            <person name="Tan W.R."/>
            <person name="Lau N.-S."/>
            <person name="Go F."/>
            <person name="Amirul A.-A.A."/>
        </authorList>
    </citation>
    <scope>NUCLEOTIDE SEQUENCE [LARGE SCALE GENOMIC DNA]</scope>
    <source>
        <strain evidence="3 4">CCB-QB4</strain>
    </source>
</reference>
<feature type="domain" description="Sulfatase N-terminal" evidence="2">
    <location>
        <begin position="19"/>
        <end position="329"/>
    </location>
</feature>
<name>A0A2S0VXN0_9ALTE</name>
<gene>
    <name evidence="3" type="ORF">C2869_05820</name>
</gene>
<keyword evidence="4" id="KW-1185">Reference proteome</keyword>
<dbReference type="GO" id="GO:0004065">
    <property type="term" value="F:arylsulfatase activity"/>
    <property type="evidence" value="ECO:0007669"/>
    <property type="project" value="TreeGrafter"/>
</dbReference>
<dbReference type="InterPro" id="IPR000917">
    <property type="entry name" value="Sulfatase_N"/>
</dbReference>
<comment type="similarity">
    <text evidence="1">Belongs to the sulfatase family.</text>
</comment>
<dbReference type="KEGG" id="cate:C2869_05820"/>
<dbReference type="PANTHER" id="PTHR42693:SF33">
    <property type="entry name" value="ARYLSULFATASE"/>
    <property type="match status" value="1"/>
</dbReference>
<evidence type="ECO:0000259" key="2">
    <source>
        <dbReference type="Pfam" id="PF00884"/>
    </source>
</evidence>
<protein>
    <submittedName>
        <fullName evidence="3">Sulfatase</fullName>
    </submittedName>
</protein>
<evidence type="ECO:0000313" key="4">
    <source>
        <dbReference type="Proteomes" id="UP000244441"/>
    </source>
</evidence>
<dbReference type="Gene3D" id="3.30.1120.10">
    <property type="match status" value="1"/>
</dbReference>
<dbReference type="Proteomes" id="UP000244441">
    <property type="component" value="Chromosome"/>
</dbReference>
<dbReference type="InterPro" id="IPR050738">
    <property type="entry name" value="Sulfatase"/>
</dbReference>
<dbReference type="PANTHER" id="PTHR42693">
    <property type="entry name" value="ARYLSULFATASE FAMILY MEMBER"/>
    <property type="match status" value="1"/>
</dbReference>
<evidence type="ECO:0000256" key="1">
    <source>
        <dbReference type="ARBA" id="ARBA00008779"/>
    </source>
</evidence>
<dbReference type="Gene3D" id="2.60.120.260">
    <property type="entry name" value="Galactose-binding domain-like"/>
    <property type="match status" value="1"/>
</dbReference>
<dbReference type="Gene3D" id="3.40.720.10">
    <property type="entry name" value="Alkaline Phosphatase, subunit A"/>
    <property type="match status" value="1"/>
</dbReference>
<accession>A0A2S0VXN0</accession>